<evidence type="ECO:0000313" key="2">
    <source>
        <dbReference type="EMBL" id="MBW8640753.1"/>
    </source>
</evidence>
<reference evidence="2" key="1">
    <citation type="submission" date="2021-08" db="EMBL/GenBank/DDBJ databases">
        <title>Hoeflea bacterium WL0058 sp. nov., isolated from the sediment.</title>
        <authorList>
            <person name="Wang L."/>
            <person name="Zhang D."/>
        </authorList>
    </citation>
    <scope>NUCLEOTIDE SEQUENCE</scope>
    <source>
        <strain evidence="2">WL0058</strain>
    </source>
</reference>
<keyword evidence="1" id="KW-0732">Signal</keyword>
<proteinExistence type="predicted"/>
<protein>
    <recommendedName>
        <fullName evidence="4">UrcA family protein</fullName>
    </recommendedName>
</protein>
<dbReference type="EMBL" id="JAICBX010000009">
    <property type="protein sequence ID" value="MBW8640753.1"/>
    <property type="molecule type" value="Genomic_DNA"/>
</dbReference>
<dbReference type="AlphaFoldDB" id="A0AAE2ZUQ1"/>
<comment type="caution">
    <text evidence="2">The sequence shown here is derived from an EMBL/GenBank/DDBJ whole genome shotgun (WGS) entry which is preliminary data.</text>
</comment>
<accession>A0AAE2ZUQ1</accession>
<evidence type="ECO:0000313" key="3">
    <source>
        <dbReference type="Proteomes" id="UP001196509"/>
    </source>
</evidence>
<feature type="chain" id="PRO_5042136725" description="UrcA family protein" evidence="1">
    <location>
        <begin position="20"/>
        <end position="144"/>
    </location>
</feature>
<evidence type="ECO:0008006" key="4">
    <source>
        <dbReference type="Google" id="ProtNLM"/>
    </source>
</evidence>
<keyword evidence="3" id="KW-1185">Reference proteome</keyword>
<dbReference type="Proteomes" id="UP001196509">
    <property type="component" value="Unassembled WGS sequence"/>
</dbReference>
<gene>
    <name evidence="2" type="ORF">K1W69_26415</name>
</gene>
<evidence type="ECO:0000256" key="1">
    <source>
        <dbReference type="SAM" id="SignalP"/>
    </source>
</evidence>
<feature type="signal peptide" evidence="1">
    <location>
        <begin position="1"/>
        <end position="19"/>
    </location>
</feature>
<name>A0AAE2ZUQ1_9HYPH</name>
<organism evidence="2 3">
    <name type="scientific">Flavimaribacter sediminis</name>
    <dbReference type="NCBI Taxonomy" id="2865987"/>
    <lineage>
        <taxon>Bacteria</taxon>
        <taxon>Pseudomonadati</taxon>
        <taxon>Pseudomonadota</taxon>
        <taxon>Alphaproteobacteria</taxon>
        <taxon>Hyphomicrobiales</taxon>
        <taxon>Rhizobiaceae</taxon>
        <taxon>Flavimaribacter</taxon>
    </lineage>
</organism>
<sequence>MRLSLSLVFVLVGALPAMAGGKPVWPNADIPVPPKVHAFIVAECVDYQAMSDETLSECVAGEAYGYRAVVMMLKDPVTGDQSAERYRACRAGLGDYGGRFHRRRAECMGYALGFAWKFEFMERAAAETQTSVARAELRNGVANR</sequence>
<dbReference type="RefSeq" id="WP_220231490.1">
    <property type="nucleotide sequence ID" value="NZ_JAICBX010000009.1"/>
</dbReference>